<dbReference type="NCBIfam" id="NF038131">
    <property type="entry name" value="choice_anch_K"/>
    <property type="match status" value="1"/>
</dbReference>
<dbReference type="InterPro" id="IPR047995">
    <property type="entry name" value="Choice_anch_K"/>
</dbReference>
<keyword evidence="1" id="KW-0472">Membrane</keyword>
<feature type="signal peptide" evidence="2">
    <location>
        <begin position="1"/>
        <end position="23"/>
    </location>
</feature>
<feature type="transmembrane region" description="Helical" evidence="1">
    <location>
        <begin position="227"/>
        <end position="247"/>
    </location>
</feature>
<organism evidence="3 4">
    <name type="scientific">Paracoccus fistulariae</name>
    <dbReference type="NCBI Taxonomy" id="658446"/>
    <lineage>
        <taxon>Bacteria</taxon>
        <taxon>Pseudomonadati</taxon>
        <taxon>Pseudomonadota</taxon>
        <taxon>Alphaproteobacteria</taxon>
        <taxon>Rhodobacterales</taxon>
        <taxon>Paracoccaceae</taxon>
        <taxon>Paracoccus</taxon>
    </lineage>
</organism>
<accession>A0ABY7SKK0</accession>
<sequence>MNKYASAIFAVSTLVLGAAASQAATLTVTNVSGVWSDWTGGVKQSSTMNGDVAELRWGTPGYTKQQSGYDFAPVPTSGPHQKDQTFTLGTFTHNNFVIDKGISSATLDVTFSFYLGTDSSNIYTRSSQFVFEHWETPNVPESGICVDGKESKPNGVQVGCEDRVTPITNPRKSESFTITEDGVTRTYLFDVTGFNIGENFWTVENQKNSAQLQARFTYEENVPLPPVPLPAAGWLLLAGVAGMGAVARRRRKA</sequence>
<dbReference type="Proteomes" id="UP001219349">
    <property type="component" value="Chromosome"/>
</dbReference>
<name>A0ABY7SKK0_9RHOB</name>
<reference evidence="3 4" key="1">
    <citation type="submission" date="2021-01" db="EMBL/GenBank/DDBJ databases">
        <title>Biogeographic distribution of Paracoccus.</title>
        <authorList>
            <person name="Hollensteiner J."/>
            <person name="Leineberger J."/>
            <person name="Brinkhoff T."/>
            <person name="Daniel R."/>
        </authorList>
    </citation>
    <scope>NUCLEOTIDE SEQUENCE [LARGE SCALE GENOMIC DNA]</scope>
    <source>
        <strain evidence="3 4">KCTC 22803</strain>
    </source>
</reference>
<gene>
    <name evidence="3" type="ORF">JHX87_01295</name>
</gene>
<keyword evidence="4" id="KW-1185">Reference proteome</keyword>
<evidence type="ECO:0000256" key="2">
    <source>
        <dbReference type="SAM" id="SignalP"/>
    </source>
</evidence>
<protein>
    <submittedName>
        <fullName evidence="3">VPLPA-CTERM sorting domain-containing protein</fullName>
    </submittedName>
</protein>
<keyword evidence="1" id="KW-1133">Transmembrane helix</keyword>
<dbReference type="NCBIfam" id="NF038125">
    <property type="entry name" value="PEP_CTERM_THxN"/>
    <property type="match status" value="1"/>
</dbReference>
<dbReference type="NCBIfam" id="TIGR03370">
    <property type="entry name" value="VPLPA-CTERM"/>
    <property type="match status" value="1"/>
</dbReference>
<evidence type="ECO:0000256" key="1">
    <source>
        <dbReference type="SAM" id="Phobius"/>
    </source>
</evidence>
<proteinExistence type="predicted"/>
<feature type="chain" id="PRO_5045387027" evidence="2">
    <location>
        <begin position="24"/>
        <end position="253"/>
    </location>
</feature>
<dbReference type="RefSeq" id="WP_271884568.1">
    <property type="nucleotide sequence ID" value="NZ_CP067136.1"/>
</dbReference>
<dbReference type="InterPro" id="IPR022472">
    <property type="entry name" value="VPLPA-CTERM"/>
</dbReference>
<evidence type="ECO:0000313" key="3">
    <source>
        <dbReference type="EMBL" id="WCR07517.1"/>
    </source>
</evidence>
<keyword evidence="1" id="KW-0812">Transmembrane</keyword>
<evidence type="ECO:0000313" key="4">
    <source>
        <dbReference type="Proteomes" id="UP001219349"/>
    </source>
</evidence>
<dbReference type="EMBL" id="CP067136">
    <property type="protein sequence ID" value="WCR07517.1"/>
    <property type="molecule type" value="Genomic_DNA"/>
</dbReference>
<keyword evidence="2" id="KW-0732">Signal</keyword>